<gene>
    <name evidence="2" type="ORF">FXV83_23145</name>
</gene>
<dbReference type="AlphaFoldDB" id="A0A5S4YJI1"/>
<dbReference type="Proteomes" id="UP000324797">
    <property type="component" value="Unassembled WGS sequence"/>
</dbReference>
<keyword evidence="3" id="KW-1185">Reference proteome</keyword>
<name>A0A5S4YJI1_9BRAD</name>
<keyword evidence="1" id="KW-0472">Membrane</keyword>
<organism evidence="2 3">
    <name type="scientific">Bradyrhizobium hipponense</name>
    <dbReference type="NCBI Taxonomy" id="2605638"/>
    <lineage>
        <taxon>Bacteria</taxon>
        <taxon>Pseudomonadati</taxon>
        <taxon>Pseudomonadota</taxon>
        <taxon>Alphaproteobacteria</taxon>
        <taxon>Hyphomicrobiales</taxon>
        <taxon>Nitrobacteraceae</taxon>
        <taxon>Bradyrhizobium</taxon>
    </lineage>
</organism>
<proteinExistence type="predicted"/>
<keyword evidence="1" id="KW-0812">Transmembrane</keyword>
<reference evidence="2 3" key="1">
    <citation type="submission" date="2019-08" db="EMBL/GenBank/DDBJ databases">
        <title>Bradyrhizobium hipponensis sp. nov., a rhizobium isolated from a Lupinus angustifolius root nodule in Tunisia.</title>
        <authorList>
            <person name="Off K."/>
            <person name="Rejili M."/>
            <person name="Mars M."/>
            <person name="Brachmann A."/>
            <person name="Marin M."/>
        </authorList>
    </citation>
    <scope>NUCLEOTIDE SEQUENCE [LARGE SCALE GENOMIC DNA]</scope>
    <source>
        <strain evidence="3">aSej3</strain>
    </source>
</reference>
<comment type="caution">
    <text evidence="2">The sequence shown here is derived from an EMBL/GenBank/DDBJ whole genome shotgun (WGS) entry which is preliminary data.</text>
</comment>
<keyword evidence="1" id="KW-1133">Transmembrane helix</keyword>
<dbReference type="EMBL" id="VSTH01000078">
    <property type="protein sequence ID" value="TYO64268.1"/>
    <property type="molecule type" value="Genomic_DNA"/>
</dbReference>
<feature type="transmembrane region" description="Helical" evidence="1">
    <location>
        <begin position="103"/>
        <end position="122"/>
    </location>
</feature>
<evidence type="ECO:0000256" key="1">
    <source>
        <dbReference type="SAM" id="Phobius"/>
    </source>
</evidence>
<sequence>MANGTFGFAAMVLTVVACWGVSGILMLNLEGWSLNALETWFGGSPAGHPDCYLRTTFWDWVCVVAGVVVGIRTGADLRWYVIDHQEPDIAVLKRLLLPRMTRLLRAVVITSLLSTLTAAVMVDEHGSFAKRCASVSDRF</sequence>
<evidence type="ECO:0000313" key="3">
    <source>
        <dbReference type="Proteomes" id="UP000324797"/>
    </source>
</evidence>
<feature type="transmembrane region" description="Helical" evidence="1">
    <location>
        <begin position="6"/>
        <end position="27"/>
    </location>
</feature>
<protein>
    <submittedName>
        <fullName evidence="2">Uncharacterized protein</fullName>
    </submittedName>
</protein>
<accession>A0A5S4YJI1</accession>
<dbReference type="RefSeq" id="WP_148741679.1">
    <property type="nucleotide sequence ID" value="NZ_VSTH01000078.1"/>
</dbReference>
<evidence type="ECO:0000313" key="2">
    <source>
        <dbReference type="EMBL" id="TYO64268.1"/>
    </source>
</evidence>